<evidence type="ECO:0000313" key="2">
    <source>
        <dbReference type="Proteomes" id="UP001311232"/>
    </source>
</evidence>
<feature type="non-terminal residue" evidence="1">
    <location>
        <position position="1"/>
    </location>
</feature>
<dbReference type="EMBL" id="JAHHUM010000276">
    <property type="protein sequence ID" value="KAK5621970.1"/>
    <property type="molecule type" value="Genomic_DNA"/>
</dbReference>
<accession>A0AAV9SLY1</accession>
<evidence type="ECO:0000313" key="1">
    <source>
        <dbReference type="EMBL" id="KAK5621970.1"/>
    </source>
</evidence>
<dbReference type="Proteomes" id="UP001311232">
    <property type="component" value="Unassembled WGS sequence"/>
</dbReference>
<protein>
    <recommendedName>
        <fullName evidence="3">MHC class I antigen</fullName>
    </recommendedName>
</protein>
<organism evidence="1 2">
    <name type="scientific">Crenichthys baileyi</name>
    <name type="common">White River springfish</name>
    <dbReference type="NCBI Taxonomy" id="28760"/>
    <lineage>
        <taxon>Eukaryota</taxon>
        <taxon>Metazoa</taxon>
        <taxon>Chordata</taxon>
        <taxon>Craniata</taxon>
        <taxon>Vertebrata</taxon>
        <taxon>Euteleostomi</taxon>
        <taxon>Actinopterygii</taxon>
        <taxon>Neopterygii</taxon>
        <taxon>Teleostei</taxon>
        <taxon>Neoteleostei</taxon>
        <taxon>Acanthomorphata</taxon>
        <taxon>Ovalentaria</taxon>
        <taxon>Atherinomorphae</taxon>
        <taxon>Cyprinodontiformes</taxon>
        <taxon>Goodeidae</taxon>
        <taxon>Crenichthys</taxon>
    </lineage>
</organism>
<name>A0AAV9SLY1_9TELE</name>
<evidence type="ECO:0008006" key="3">
    <source>
        <dbReference type="Google" id="ProtNLM"/>
    </source>
</evidence>
<proteinExistence type="predicted"/>
<dbReference type="AlphaFoldDB" id="A0AAV9SLY1"/>
<sequence length="96" mass="10205">VRSTGTSQGSSVHHSNPRLLSPSITLSKLSVRRVSYDVAEGEVPGLHELTLDQWVRGGASDGGFDQGTVERLSALVVASLGRGGHHQDAQQQMDTQ</sequence>
<gene>
    <name evidence="1" type="ORF">CRENBAI_014069</name>
</gene>
<keyword evidence="2" id="KW-1185">Reference proteome</keyword>
<comment type="caution">
    <text evidence="1">The sequence shown here is derived from an EMBL/GenBank/DDBJ whole genome shotgun (WGS) entry which is preliminary data.</text>
</comment>
<reference evidence="1 2" key="1">
    <citation type="submission" date="2021-06" db="EMBL/GenBank/DDBJ databases">
        <authorList>
            <person name="Palmer J.M."/>
        </authorList>
    </citation>
    <scope>NUCLEOTIDE SEQUENCE [LARGE SCALE GENOMIC DNA]</scope>
    <source>
        <strain evidence="1 2">MEX-2019</strain>
        <tissue evidence="1">Muscle</tissue>
    </source>
</reference>